<feature type="domain" description="HTH iclR-type" evidence="4">
    <location>
        <begin position="20"/>
        <end position="80"/>
    </location>
</feature>
<evidence type="ECO:0000313" key="7">
    <source>
        <dbReference type="Proteomes" id="UP000316331"/>
    </source>
</evidence>
<dbReference type="Pfam" id="PF01614">
    <property type="entry name" value="IclR_C"/>
    <property type="match status" value="1"/>
</dbReference>
<dbReference type="InterPro" id="IPR014757">
    <property type="entry name" value="Tscrpt_reg_IclR_C"/>
</dbReference>
<dbReference type="SUPFAM" id="SSF46785">
    <property type="entry name" value="Winged helix' DNA-binding domain"/>
    <property type="match status" value="1"/>
</dbReference>
<evidence type="ECO:0000256" key="1">
    <source>
        <dbReference type="ARBA" id="ARBA00023015"/>
    </source>
</evidence>
<dbReference type="PANTHER" id="PTHR30136:SF24">
    <property type="entry name" value="HTH-TYPE TRANSCRIPTIONAL REPRESSOR ALLR"/>
    <property type="match status" value="1"/>
</dbReference>
<dbReference type="GO" id="GO:0045892">
    <property type="term" value="P:negative regulation of DNA-templated transcription"/>
    <property type="evidence" value="ECO:0007669"/>
    <property type="project" value="TreeGrafter"/>
</dbReference>
<dbReference type="Pfam" id="PF09339">
    <property type="entry name" value="HTH_IclR"/>
    <property type="match status" value="1"/>
</dbReference>
<keyword evidence="1" id="KW-0805">Transcription regulation</keyword>
<dbReference type="InterPro" id="IPR005471">
    <property type="entry name" value="Tscrpt_reg_IclR_N"/>
</dbReference>
<name>A0A543EVV9_9NOCA</name>
<dbReference type="InterPro" id="IPR050707">
    <property type="entry name" value="HTH_MetabolicPath_Reg"/>
</dbReference>
<evidence type="ECO:0000259" key="4">
    <source>
        <dbReference type="PROSITE" id="PS51077"/>
    </source>
</evidence>
<evidence type="ECO:0000259" key="5">
    <source>
        <dbReference type="PROSITE" id="PS51078"/>
    </source>
</evidence>
<dbReference type="GO" id="GO:0003700">
    <property type="term" value="F:DNA-binding transcription factor activity"/>
    <property type="evidence" value="ECO:0007669"/>
    <property type="project" value="TreeGrafter"/>
</dbReference>
<keyword evidence="3" id="KW-0804">Transcription</keyword>
<dbReference type="PROSITE" id="PS51078">
    <property type="entry name" value="ICLR_ED"/>
    <property type="match status" value="1"/>
</dbReference>
<dbReference type="EMBL" id="VFPG01000002">
    <property type="protein sequence ID" value="TQM25699.1"/>
    <property type="molecule type" value="Genomic_DNA"/>
</dbReference>
<dbReference type="PANTHER" id="PTHR30136">
    <property type="entry name" value="HELIX-TURN-HELIX TRANSCRIPTIONAL REGULATOR, ICLR FAMILY"/>
    <property type="match status" value="1"/>
</dbReference>
<evidence type="ECO:0000256" key="3">
    <source>
        <dbReference type="ARBA" id="ARBA00023163"/>
    </source>
</evidence>
<dbReference type="SUPFAM" id="SSF55781">
    <property type="entry name" value="GAF domain-like"/>
    <property type="match status" value="1"/>
</dbReference>
<dbReference type="GO" id="GO:0003677">
    <property type="term" value="F:DNA binding"/>
    <property type="evidence" value="ECO:0007669"/>
    <property type="project" value="UniProtKB-KW"/>
</dbReference>
<dbReference type="InterPro" id="IPR036388">
    <property type="entry name" value="WH-like_DNA-bd_sf"/>
</dbReference>
<organism evidence="6 7">
    <name type="scientific">Nocardia bhagyanarayanae</name>
    <dbReference type="NCBI Taxonomy" id="1215925"/>
    <lineage>
        <taxon>Bacteria</taxon>
        <taxon>Bacillati</taxon>
        <taxon>Actinomycetota</taxon>
        <taxon>Actinomycetes</taxon>
        <taxon>Mycobacteriales</taxon>
        <taxon>Nocardiaceae</taxon>
        <taxon>Nocardia</taxon>
    </lineage>
</organism>
<dbReference type="PROSITE" id="PS51077">
    <property type="entry name" value="HTH_ICLR"/>
    <property type="match status" value="1"/>
</dbReference>
<dbReference type="SMART" id="SM00346">
    <property type="entry name" value="HTH_ICLR"/>
    <property type="match status" value="1"/>
</dbReference>
<dbReference type="Gene3D" id="1.10.10.10">
    <property type="entry name" value="Winged helix-like DNA-binding domain superfamily/Winged helix DNA-binding domain"/>
    <property type="match status" value="1"/>
</dbReference>
<reference evidence="6 7" key="1">
    <citation type="submission" date="2019-06" db="EMBL/GenBank/DDBJ databases">
        <title>Sequencing the genomes of 1000 actinobacteria strains.</title>
        <authorList>
            <person name="Klenk H.-P."/>
        </authorList>
    </citation>
    <scope>NUCLEOTIDE SEQUENCE [LARGE SCALE GENOMIC DNA]</scope>
    <source>
        <strain evidence="6 7">DSM 103495</strain>
    </source>
</reference>
<gene>
    <name evidence="6" type="ORF">FB390_5857</name>
</gene>
<evidence type="ECO:0000256" key="2">
    <source>
        <dbReference type="ARBA" id="ARBA00023125"/>
    </source>
</evidence>
<proteinExistence type="predicted"/>
<protein>
    <submittedName>
        <fullName evidence="6">IclR family transcriptional regulator</fullName>
    </submittedName>
</protein>
<dbReference type="AlphaFoldDB" id="A0A543EVV9"/>
<accession>A0A543EVV9</accession>
<feature type="domain" description="IclR-ED" evidence="5">
    <location>
        <begin position="81"/>
        <end position="259"/>
    </location>
</feature>
<sequence>MPSASSTHARTTSEQQMLPPSMIERVTLILDVFERPQTRRTLEQVAQRTRLPRSTAYRILEQLVRMNWLHRDENCYRLGRRSLGLGGRESAHGALRAAAAPVLHDLALRTGLVVHLAVLDGTDVYYLDKVGGRTVLDVPSRVGGRAPAHCTALGKSMLAWLEPEDIDAEYSGGLRRRTNRSIGDLDTLHRQLGFVRTANGLAFERGECVPGIGCAGYALRGPDGPVGAISTVCGTATPLNRVAPLLVGAARTITRELFGCPGALERWEDSGSNR</sequence>
<dbReference type="Gene3D" id="3.30.450.40">
    <property type="match status" value="1"/>
</dbReference>
<keyword evidence="2" id="KW-0238">DNA-binding</keyword>
<dbReference type="InterPro" id="IPR029016">
    <property type="entry name" value="GAF-like_dom_sf"/>
</dbReference>
<comment type="caution">
    <text evidence="6">The sequence shown here is derived from an EMBL/GenBank/DDBJ whole genome shotgun (WGS) entry which is preliminary data.</text>
</comment>
<dbReference type="Proteomes" id="UP000316331">
    <property type="component" value="Unassembled WGS sequence"/>
</dbReference>
<dbReference type="InterPro" id="IPR036390">
    <property type="entry name" value="WH_DNA-bd_sf"/>
</dbReference>
<keyword evidence="7" id="KW-1185">Reference proteome</keyword>
<evidence type="ECO:0000313" key="6">
    <source>
        <dbReference type="EMBL" id="TQM25699.1"/>
    </source>
</evidence>